<feature type="repeat" description="ANK" evidence="11">
    <location>
        <begin position="848"/>
        <end position="871"/>
    </location>
</feature>
<dbReference type="InterPro" id="IPR036770">
    <property type="entry name" value="Ankyrin_rpt-contain_sf"/>
</dbReference>
<dbReference type="InterPro" id="IPR005821">
    <property type="entry name" value="Ion_trans_dom"/>
</dbReference>
<dbReference type="Pfam" id="PF13637">
    <property type="entry name" value="Ank_4"/>
    <property type="match status" value="2"/>
</dbReference>
<feature type="repeat" description="ANK" evidence="11">
    <location>
        <begin position="287"/>
        <end position="319"/>
    </location>
</feature>
<keyword evidence="5 13" id="KW-1133">Transmembrane helix</keyword>
<feature type="transmembrane region" description="Helical" evidence="13">
    <location>
        <begin position="1289"/>
        <end position="1315"/>
    </location>
</feature>
<evidence type="ECO:0000256" key="8">
    <source>
        <dbReference type="ARBA" id="ARBA00023136"/>
    </source>
</evidence>
<organism evidence="15 16">
    <name type="scientific">Clarias magur</name>
    <name type="common">Asian catfish</name>
    <name type="synonym">Macropteronotus magur</name>
    <dbReference type="NCBI Taxonomy" id="1594786"/>
    <lineage>
        <taxon>Eukaryota</taxon>
        <taxon>Metazoa</taxon>
        <taxon>Chordata</taxon>
        <taxon>Craniata</taxon>
        <taxon>Vertebrata</taxon>
        <taxon>Euteleostomi</taxon>
        <taxon>Actinopterygii</taxon>
        <taxon>Neopterygii</taxon>
        <taxon>Teleostei</taxon>
        <taxon>Ostariophysi</taxon>
        <taxon>Siluriformes</taxon>
        <taxon>Clariidae</taxon>
        <taxon>Clarias</taxon>
    </lineage>
</organism>
<feature type="repeat" description="ANK" evidence="11">
    <location>
        <begin position="930"/>
        <end position="955"/>
    </location>
</feature>
<evidence type="ECO:0000256" key="6">
    <source>
        <dbReference type="ARBA" id="ARBA00023043"/>
    </source>
</evidence>
<feature type="repeat" description="ANK" evidence="11">
    <location>
        <begin position="454"/>
        <end position="476"/>
    </location>
</feature>
<dbReference type="InterPro" id="IPR002153">
    <property type="entry name" value="TRPC_channel"/>
</dbReference>
<keyword evidence="4" id="KW-0677">Repeat</keyword>
<feature type="repeat" description="ANK" evidence="11">
    <location>
        <begin position="187"/>
        <end position="219"/>
    </location>
</feature>
<feature type="repeat" description="ANK" evidence="11">
    <location>
        <begin position="579"/>
        <end position="611"/>
    </location>
</feature>
<dbReference type="GO" id="GO:0005262">
    <property type="term" value="F:calcium channel activity"/>
    <property type="evidence" value="ECO:0007669"/>
    <property type="project" value="InterPro"/>
</dbReference>
<feature type="repeat" description="ANK" evidence="11">
    <location>
        <begin position="220"/>
        <end position="252"/>
    </location>
</feature>
<keyword evidence="6 11" id="KW-0040">ANK repeat</keyword>
<feature type="transmembrane region" description="Helical" evidence="13">
    <location>
        <begin position="1259"/>
        <end position="1277"/>
    </location>
</feature>
<keyword evidence="2" id="KW-0813">Transport</keyword>
<feature type="region of interest" description="Disordered" evidence="12">
    <location>
        <begin position="876"/>
        <end position="896"/>
    </location>
</feature>
<dbReference type="SUPFAM" id="SSF48403">
    <property type="entry name" value="Ankyrin repeat"/>
    <property type="match status" value="3"/>
</dbReference>
<keyword evidence="8 13" id="KW-0472">Membrane</keyword>
<gene>
    <name evidence="15" type="ORF">DAT39_014771</name>
</gene>
<evidence type="ECO:0000313" key="16">
    <source>
        <dbReference type="Proteomes" id="UP000727407"/>
    </source>
</evidence>
<name>A0A8J4WZ05_CLAMG</name>
<dbReference type="PROSITE" id="PS50088">
    <property type="entry name" value="ANK_REPEAT"/>
    <property type="match status" value="20"/>
</dbReference>
<dbReference type="Proteomes" id="UP000727407">
    <property type="component" value="Unassembled WGS sequence"/>
</dbReference>
<dbReference type="OrthoDB" id="195446at2759"/>
<feature type="repeat" description="ANK" evidence="11">
    <location>
        <begin position="712"/>
        <end position="744"/>
    </location>
</feature>
<evidence type="ECO:0000313" key="15">
    <source>
        <dbReference type="EMBL" id="KAF5895516.1"/>
    </source>
</evidence>
<evidence type="ECO:0000256" key="7">
    <source>
        <dbReference type="ARBA" id="ARBA00023065"/>
    </source>
</evidence>
<feature type="repeat" description="ANK" evidence="11">
    <location>
        <begin position="815"/>
        <end position="835"/>
    </location>
</feature>
<evidence type="ECO:0000256" key="13">
    <source>
        <dbReference type="SAM" id="Phobius"/>
    </source>
</evidence>
<dbReference type="PROSITE" id="PS50297">
    <property type="entry name" value="ANK_REP_REGION"/>
    <property type="match status" value="20"/>
</dbReference>
<dbReference type="PRINTS" id="PR01415">
    <property type="entry name" value="ANKYRIN"/>
</dbReference>
<dbReference type="SMART" id="SM00248">
    <property type="entry name" value="ANK"/>
    <property type="match status" value="29"/>
</dbReference>
<evidence type="ECO:0000256" key="11">
    <source>
        <dbReference type="PROSITE-ProRule" id="PRU00023"/>
    </source>
</evidence>
<feature type="transmembrane region" description="Helical" evidence="13">
    <location>
        <begin position="1371"/>
        <end position="1394"/>
    </location>
</feature>
<keyword evidence="16" id="KW-1185">Reference proteome</keyword>
<dbReference type="Pfam" id="PF12796">
    <property type="entry name" value="Ank_2"/>
    <property type="match status" value="8"/>
</dbReference>
<feature type="repeat" description="ANK" evidence="11">
    <location>
        <begin position="645"/>
        <end position="667"/>
    </location>
</feature>
<accession>A0A8J4WZ05</accession>
<feature type="transmembrane region" description="Helical" evidence="13">
    <location>
        <begin position="1227"/>
        <end position="1247"/>
    </location>
</feature>
<dbReference type="Pfam" id="PF00023">
    <property type="entry name" value="Ank"/>
    <property type="match status" value="2"/>
</dbReference>
<comment type="caution">
    <text evidence="15">The sequence shown here is derived from an EMBL/GenBank/DDBJ whole genome shotgun (WGS) entry which is preliminary data.</text>
</comment>
<evidence type="ECO:0000256" key="12">
    <source>
        <dbReference type="SAM" id="MobiDB-lite"/>
    </source>
</evidence>
<comment type="subcellular location">
    <subcellularLocation>
        <location evidence="1">Membrane</location>
        <topology evidence="1">Multi-pass membrane protein</topology>
    </subcellularLocation>
</comment>
<dbReference type="Pfam" id="PF00520">
    <property type="entry name" value="Ion_trans"/>
    <property type="match status" value="1"/>
</dbReference>
<feature type="repeat" description="ANK" evidence="11">
    <location>
        <begin position="964"/>
        <end position="996"/>
    </location>
</feature>
<feature type="repeat" description="ANK" evidence="11">
    <location>
        <begin position="997"/>
        <end position="1029"/>
    </location>
</feature>
<feature type="repeat" description="ANK" evidence="11">
    <location>
        <begin position="612"/>
        <end position="644"/>
    </location>
</feature>
<dbReference type="InterPro" id="IPR002110">
    <property type="entry name" value="Ankyrin_rpt"/>
</dbReference>
<dbReference type="Gene3D" id="1.25.40.20">
    <property type="entry name" value="Ankyrin repeat-containing domain"/>
    <property type="match status" value="8"/>
</dbReference>
<feature type="repeat" description="ANK" evidence="11">
    <location>
        <begin position="679"/>
        <end position="711"/>
    </location>
</feature>
<evidence type="ECO:0000256" key="10">
    <source>
        <dbReference type="ARBA" id="ARBA00036634"/>
    </source>
</evidence>
<feature type="repeat" description="ANK" evidence="11">
    <location>
        <begin position="387"/>
        <end position="420"/>
    </location>
</feature>
<feature type="non-terminal residue" evidence="15">
    <location>
        <position position="1583"/>
    </location>
</feature>
<evidence type="ECO:0000256" key="9">
    <source>
        <dbReference type="ARBA" id="ARBA00023303"/>
    </source>
</evidence>
<evidence type="ECO:0000256" key="3">
    <source>
        <dbReference type="ARBA" id="ARBA00022692"/>
    </source>
</evidence>
<evidence type="ECO:0000259" key="14">
    <source>
        <dbReference type="Pfam" id="PF00520"/>
    </source>
</evidence>
<feature type="repeat" description="ANK" evidence="11">
    <location>
        <begin position="353"/>
        <end position="385"/>
    </location>
</feature>
<dbReference type="GO" id="GO:0016020">
    <property type="term" value="C:membrane"/>
    <property type="evidence" value="ECO:0007669"/>
    <property type="project" value="UniProtKB-SubCell"/>
</dbReference>
<comment type="catalytic activity">
    <reaction evidence="10">
        <text>Ca(2+)(in) = Ca(2+)(out)</text>
        <dbReference type="Rhea" id="RHEA:29671"/>
        <dbReference type="ChEBI" id="CHEBI:29108"/>
    </reaction>
</comment>
<keyword evidence="7" id="KW-0406">Ion transport</keyword>
<protein>
    <submittedName>
        <fullName evidence="15">Serine/threonine-protein phosphatase 6 regulatory ankyrin repeat subunit B-like</fullName>
    </submittedName>
</protein>
<feature type="compositionally biased region" description="Basic and acidic residues" evidence="12">
    <location>
        <begin position="881"/>
        <end position="891"/>
    </location>
</feature>
<feature type="repeat" description="ANK" evidence="11">
    <location>
        <begin position="421"/>
        <end position="453"/>
    </location>
</feature>
<evidence type="ECO:0000256" key="4">
    <source>
        <dbReference type="ARBA" id="ARBA00022737"/>
    </source>
</evidence>
<reference evidence="15" key="1">
    <citation type="submission" date="2020-07" db="EMBL/GenBank/DDBJ databases">
        <title>Clarias magur genome sequencing, assembly and annotation.</title>
        <authorList>
            <person name="Kushwaha B."/>
            <person name="Kumar R."/>
            <person name="Das P."/>
            <person name="Joshi C.G."/>
            <person name="Kumar D."/>
            <person name="Nagpure N.S."/>
            <person name="Pandey M."/>
            <person name="Agarwal S."/>
            <person name="Srivastava S."/>
            <person name="Singh M."/>
            <person name="Sahoo L."/>
            <person name="Jayasankar P."/>
            <person name="Meher P.K."/>
            <person name="Koringa P.G."/>
            <person name="Iquebal M.A."/>
            <person name="Das S.P."/>
            <person name="Bit A."/>
            <person name="Patnaik S."/>
            <person name="Patel N."/>
            <person name="Shah T.M."/>
            <person name="Hinsu A."/>
            <person name="Jena J.K."/>
        </authorList>
    </citation>
    <scope>NUCLEOTIDE SEQUENCE</scope>
    <source>
        <strain evidence="15">CIFAMagur01</strain>
        <tissue evidence="15">Testis</tissue>
    </source>
</reference>
<dbReference type="PANTHER" id="PTHR24198:SF165">
    <property type="entry name" value="ANKYRIN REPEAT-CONTAINING PROTEIN-RELATED"/>
    <property type="match status" value="1"/>
</dbReference>
<feature type="repeat" description="ANK" evidence="11">
    <location>
        <begin position="320"/>
        <end position="352"/>
    </location>
</feature>
<dbReference type="EMBL" id="QNUK01000319">
    <property type="protein sequence ID" value="KAF5895516.1"/>
    <property type="molecule type" value="Genomic_DNA"/>
</dbReference>
<dbReference type="PANTHER" id="PTHR24198">
    <property type="entry name" value="ANKYRIN REPEAT AND PROTEIN KINASE DOMAIN-CONTAINING PROTEIN"/>
    <property type="match status" value="1"/>
</dbReference>
<sequence length="1583" mass="174422">MTEIHTPVGVERAQLLQLAARREWTALKQVLDTLENGDPEISQVDETLGLSLLMIAVKENQLHIVQRLLELEVNPGEKTTDGQTALHMAALCSKDDLVKLLASKTDPNSPGGPKAQLPLHYAASRPDDFFNVVHTLLKFSNTDARLRQDEDGHIPLLLAVKAGNVGIVKELLSDLSESQLKAKTKENGDTALHICCRRRHADMARVLIEFNANLNCQNDEGQTPLHIAAWEDDQTMLKFFYHRAANPNIADTLDKFPLHIAAERGHTTAVEVLTELFNSNILERTKDGSTLLHIASRFGNLEMLQSLLKKGVPLHMADKSGAVCLHVAARFGHTTVVKVLLQKGLHVDATNKDGLTALHVAVENCKPKVVQILLGSGAQVQLRGGKALEMPLHIAARVKDGEKVAEMLLKSGAEVNTEQENGETAMHIAARHGNLQTVRTLLEEGADLTWTSKAEETPLHVAVRHCHADIVELILEYLTWERRREGAELCVGQANQKGETNLHLAAEIQKDIVHGDDEDVLIIRTLMEYNADITAATRELEETPIHYCARIGNVAVLQEMLNNVPSSCLQTAINKQDKTGRSPLLLAAELGHMEVVRLLLKRNARVDVFDEEGKSALHLAAERGHEEIAHILLSYKAFVNAKTKLGLTPLHLSAQTGSYHLVQLLINTHKAPTDALNLSKQTPLHLAAISGNLDICNSLVNLEADIKAKDIHGQTPLHLAAENDHSDIVKLFLHHKPELATMPNMEGATCINIAAAKGSLTVIRELLKLSQEDATTLNNKANGSCPLHLAAAAGHTEVVKALLEAGASAEEEDLEGMTAVHLAARNGHTDILELLKTRVSLKMTSFKTGLTALHVAAFFGQVDVVREILSHVPATICSEPPSRDATRKEQPPEESEYTPLHIAAQSGHENVVRLLLNSPGVLPNAKTNPECFTPLHLAAQNGHTAVVGLLLSKSSALLPLRDQRGRTCLHLACASGHVATARDLLCHGAAINDTDKRGWTALHYGAKSGWLELVQFLVESGASVQAECSAKRTPLQYAAEGNHLTTLSFLLRQPNNILKLLKSRKFVFDLMVCGKQNANIALEEVVLFSASPLDTAVHLSQALSLVSLKEKVRFADLKAAAHHCETMASDLLITASTAEGLNAGKVLRAVESNGKSMLDCLIQRRQKNVMSIPAVQEYLTEVWYGNLQWASWKILLLLFGLLFCPLLWLALSLPLKHRFRFIPVVKMMSHLVSHIFLLGLFILTIVFPPMSPPSECRLNPGWCEWFLLIWVCGMLLSEFTQTTKRIDLAWIRVLLLVFSGVALLCHLLAVILYVAEDLSVHVSNCMFARNILLAIAMTLGFIQLLEFLMFHHLFGPWVIIIKNLIKDLCRFGIVLLLFLIAFSLSFTAICQPVYTISQGNITVTPCNKSISEPVRSNVTPKITPLNGAVLLFFALFGLTEQDDIICSDHSPDENAGLIKLVFGIYLVVTVIVLLNLLIAMMSNTYQCIQDQSDIEWKFGRAIHIRDMSCKPDTPSPFNLLTSLIFCVRSLCNNGGKLCSLKRQDHVQEEEEADILPETQSLNTMDHTCIHWFKENQTTQFLSQ</sequence>
<feature type="transmembrane region" description="Helical" evidence="13">
    <location>
        <begin position="1327"/>
        <end position="1350"/>
    </location>
</feature>
<feature type="transmembrane region" description="Helical" evidence="13">
    <location>
        <begin position="1460"/>
        <end position="1481"/>
    </location>
</feature>
<feature type="transmembrane region" description="Helical" evidence="13">
    <location>
        <begin position="1194"/>
        <end position="1215"/>
    </location>
</feature>
<keyword evidence="3 13" id="KW-0812">Transmembrane</keyword>
<evidence type="ECO:0000256" key="2">
    <source>
        <dbReference type="ARBA" id="ARBA00022448"/>
    </source>
</evidence>
<keyword evidence="9" id="KW-0407">Ion channel</keyword>
<evidence type="ECO:0000256" key="5">
    <source>
        <dbReference type="ARBA" id="ARBA00022989"/>
    </source>
</evidence>
<feature type="repeat" description="ANK" evidence="11">
    <location>
        <begin position="895"/>
        <end position="917"/>
    </location>
</feature>
<proteinExistence type="predicted"/>
<feature type="repeat" description="ANK" evidence="11">
    <location>
        <begin position="782"/>
        <end position="814"/>
    </location>
</feature>
<dbReference type="PRINTS" id="PR01097">
    <property type="entry name" value="TRNSRECEPTRP"/>
</dbReference>
<feature type="domain" description="Ion transport" evidence="14">
    <location>
        <begin position="1234"/>
        <end position="1492"/>
    </location>
</feature>
<evidence type="ECO:0000256" key="1">
    <source>
        <dbReference type="ARBA" id="ARBA00004141"/>
    </source>
</evidence>